<evidence type="ECO:0000313" key="1">
    <source>
        <dbReference type="EMBL" id="KAJ3482704.1"/>
    </source>
</evidence>
<protein>
    <submittedName>
        <fullName evidence="1">Uncharacterized protein</fullName>
    </submittedName>
</protein>
<gene>
    <name evidence="1" type="ORF">NLI96_g6811</name>
</gene>
<accession>A0AAD5YHS3</accession>
<sequence>MSENHEEMITESDIRELDLSSTLESMTTSSDDYHFNSTLLDIRYNYLLRPYTDRPTVFRRLLTKTESVISGGTVVKFIKGDWPTGDLDVYTPNHASADRIRSFFESSGFTLVVRPAPRRPYPRISPGFITVISLTRHGRKVDIITSEKHSALYPISRFWNTFLFNFLTGDSLCIAYPELTLVGHGFIRGIGMAHPRLEMLIEKYSLRGYTSHKPDSLDLGLVLPKTRRFGDEECLVMAIGPVLNPRDGAARRKLAALSNFVWV</sequence>
<reference evidence="1" key="1">
    <citation type="submission" date="2022-07" db="EMBL/GenBank/DDBJ databases">
        <title>Genome Sequence of Physisporinus lineatus.</title>
        <authorList>
            <person name="Buettner E."/>
        </authorList>
    </citation>
    <scope>NUCLEOTIDE SEQUENCE</scope>
    <source>
        <strain evidence="1">VT162</strain>
    </source>
</reference>
<evidence type="ECO:0000313" key="2">
    <source>
        <dbReference type="Proteomes" id="UP001212997"/>
    </source>
</evidence>
<name>A0AAD5YHS3_9APHY</name>
<dbReference type="AlphaFoldDB" id="A0AAD5YHS3"/>
<dbReference type="Proteomes" id="UP001212997">
    <property type="component" value="Unassembled WGS sequence"/>
</dbReference>
<comment type="caution">
    <text evidence="1">The sequence shown here is derived from an EMBL/GenBank/DDBJ whole genome shotgun (WGS) entry which is preliminary data.</text>
</comment>
<proteinExistence type="predicted"/>
<dbReference type="EMBL" id="JANAWD010000261">
    <property type="protein sequence ID" value="KAJ3482704.1"/>
    <property type="molecule type" value="Genomic_DNA"/>
</dbReference>
<organism evidence="1 2">
    <name type="scientific">Meripilus lineatus</name>
    <dbReference type="NCBI Taxonomy" id="2056292"/>
    <lineage>
        <taxon>Eukaryota</taxon>
        <taxon>Fungi</taxon>
        <taxon>Dikarya</taxon>
        <taxon>Basidiomycota</taxon>
        <taxon>Agaricomycotina</taxon>
        <taxon>Agaricomycetes</taxon>
        <taxon>Polyporales</taxon>
        <taxon>Meripilaceae</taxon>
        <taxon>Meripilus</taxon>
    </lineage>
</organism>
<keyword evidence="2" id="KW-1185">Reference proteome</keyword>